<feature type="transmembrane region" description="Helical" evidence="9">
    <location>
        <begin position="218"/>
        <end position="241"/>
    </location>
</feature>
<comment type="similarity">
    <text evidence="2 9">Belongs to the alanine or glycine:cation symporter (AGCS) (TC 2.A.25) family.</text>
</comment>
<keyword evidence="10" id="KW-0175">Coiled coil</keyword>
<feature type="transmembrane region" description="Helical" evidence="9">
    <location>
        <begin position="152"/>
        <end position="172"/>
    </location>
</feature>
<dbReference type="NCBIfam" id="TIGR00835">
    <property type="entry name" value="agcS"/>
    <property type="match status" value="1"/>
</dbReference>
<dbReference type="Proteomes" id="UP000198943">
    <property type="component" value="Unassembled WGS sequence"/>
</dbReference>
<evidence type="ECO:0000256" key="4">
    <source>
        <dbReference type="ARBA" id="ARBA00022475"/>
    </source>
</evidence>
<evidence type="ECO:0000256" key="2">
    <source>
        <dbReference type="ARBA" id="ARBA00009261"/>
    </source>
</evidence>
<dbReference type="OrthoDB" id="9804874at2"/>
<evidence type="ECO:0000256" key="7">
    <source>
        <dbReference type="ARBA" id="ARBA00022989"/>
    </source>
</evidence>
<keyword evidence="12" id="KW-1185">Reference proteome</keyword>
<proteinExistence type="inferred from homology"/>
<dbReference type="InterPro" id="IPR001463">
    <property type="entry name" value="Na/Ala_symport"/>
</dbReference>
<dbReference type="GO" id="GO:0005283">
    <property type="term" value="F:amino acid:sodium symporter activity"/>
    <property type="evidence" value="ECO:0007669"/>
    <property type="project" value="InterPro"/>
</dbReference>
<feature type="transmembrane region" description="Helical" evidence="9">
    <location>
        <begin position="192"/>
        <end position="211"/>
    </location>
</feature>
<feature type="transmembrane region" description="Helical" evidence="9">
    <location>
        <begin position="319"/>
        <end position="342"/>
    </location>
</feature>
<dbReference type="GO" id="GO:0005886">
    <property type="term" value="C:plasma membrane"/>
    <property type="evidence" value="ECO:0007669"/>
    <property type="project" value="UniProtKB-SubCell"/>
</dbReference>
<dbReference type="PANTHER" id="PTHR30330:SF3">
    <property type="entry name" value="TRANSCRIPTIONAL REGULATOR, LRP FAMILY"/>
    <property type="match status" value="1"/>
</dbReference>
<dbReference type="RefSeq" id="WP_093729871.1">
    <property type="nucleotide sequence ID" value="NZ_FMYW01000004.1"/>
</dbReference>
<feature type="transmembrane region" description="Helical" evidence="9">
    <location>
        <begin position="432"/>
        <end position="452"/>
    </location>
</feature>
<dbReference type="PRINTS" id="PR00175">
    <property type="entry name" value="NAALASMPORT"/>
</dbReference>
<keyword evidence="4 9" id="KW-1003">Cell membrane</keyword>
<evidence type="ECO:0000256" key="1">
    <source>
        <dbReference type="ARBA" id="ARBA00004651"/>
    </source>
</evidence>
<keyword evidence="3 9" id="KW-0813">Transport</keyword>
<dbReference type="EMBL" id="FMYW01000004">
    <property type="protein sequence ID" value="SDC28800.1"/>
    <property type="molecule type" value="Genomic_DNA"/>
</dbReference>
<feature type="coiled-coil region" evidence="10">
    <location>
        <begin position="480"/>
        <end position="514"/>
    </location>
</feature>
<feature type="transmembrane region" description="Helical" evidence="9">
    <location>
        <begin position="362"/>
        <end position="384"/>
    </location>
</feature>
<name>A0A1G6KCS9_9FIRM</name>
<evidence type="ECO:0000256" key="9">
    <source>
        <dbReference type="RuleBase" id="RU363064"/>
    </source>
</evidence>
<comment type="subcellular location">
    <subcellularLocation>
        <location evidence="1 9">Cell membrane</location>
        <topology evidence="1 9">Multi-pass membrane protein</topology>
    </subcellularLocation>
</comment>
<feature type="transmembrane region" description="Helical" evidence="9">
    <location>
        <begin position="101"/>
        <end position="118"/>
    </location>
</feature>
<keyword evidence="6 9" id="KW-0769">Symport</keyword>
<dbReference type="Gene3D" id="1.20.1740.10">
    <property type="entry name" value="Amino acid/polyamine transporter I"/>
    <property type="match status" value="1"/>
</dbReference>
<evidence type="ECO:0000256" key="3">
    <source>
        <dbReference type="ARBA" id="ARBA00022448"/>
    </source>
</evidence>
<reference evidence="12" key="1">
    <citation type="submission" date="2016-10" db="EMBL/GenBank/DDBJ databases">
        <authorList>
            <person name="Varghese N."/>
            <person name="Submissions S."/>
        </authorList>
    </citation>
    <scope>NUCLEOTIDE SEQUENCE [LARGE SCALE GENOMIC DNA]</scope>
    <source>
        <strain evidence="12">DSM 11005</strain>
    </source>
</reference>
<dbReference type="Pfam" id="PF01235">
    <property type="entry name" value="Na_Ala_symp"/>
    <property type="match status" value="1"/>
</dbReference>
<feature type="transmembrane region" description="Helical" evidence="9">
    <location>
        <begin position="71"/>
        <end position="95"/>
    </location>
</feature>
<protein>
    <submittedName>
        <fullName evidence="11">Alanine or glycine:cation symporter, AGCS family</fullName>
    </submittedName>
</protein>
<keyword evidence="5 9" id="KW-0812">Transmembrane</keyword>
<accession>A0A1G6KCS9</accession>
<evidence type="ECO:0000313" key="12">
    <source>
        <dbReference type="Proteomes" id="UP000198943"/>
    </source>
</evidence>
<evidence type="ECO:0000256" key="6">
    <source>
        <dbReference type="ARBA" id="ARBA00022847"/>
    </source>
</evidence>
<keyword evidence="7 9" id="KW-1133">Transmembrane helix</keyword>
<dbReference type="AlphaFoldDB" id="A0A1G6KCS9"/>
<dbReference type="PANTHER" id="PTHR30330">
    <property type="entry name" value="AGSS FAMILY TRANSPORTER, SODIUM-ALANINE"/>
    <property type="match status" value="1"/>
</dbReference>
<feature type="transmembrane region" description="Helical" evidence="9">
    <location>
        <begin position="405"/>
        <end position="426"/>
    </location>
</feature>
<keyword evidence="8 9" id="KW-0472">Membrane</keyword>
<evidence type="ECO:0000256" key="8">
    <source>
        <dbReference type="ARBA" id="ARBA00023136"/>
    </source>
</evidence>
<feature type="transmembrane region" description="Helical" evidence="9">
    <location>
        <begin position="16"/>
        <end position="35"/>
    </location>
</feature>
<organism evidence="11 12">
    <name type="scientific">Succiniclasticum ruminis</name>
    <dbReference type="NCBI Taxonomy" id="40841"/>
    <lineage>
        <taxon>Bacteria</taxon>
        <taxon>Bacillati</taxon>
        <taxon>Bacillota</taxon>
        <taxon>Negativicutes</taxon>
        <taxon>Acidaminococcales</taxon>
        <taxon>Acidaminococcaceae</taxon>
        <taxon>Succiniclasticum</taxon>
    </lineage>
</organism>
<evidence type="ECO:0000256" key="5">
    <source>
        <dbReference type="ARBA" id="ARBA00022692"/>
    </source>
</evidence>
<evidence type="ECO:0000256" key="10">
    <source>
        <dbReference type="SAM" id="Coils"/>
    </source>
</evidence>
<sequence>MDWKAINDIVGAIDSFVWGPAMLVLLVGTGIYLTFKLNFRTWRNLPYSIKSVIGKDARQKKAGGEGDVSSFNALMTALSATIGTGNIVGVATAMFAGGPGALVWMWLSAAFGITTKYAECMLASKYREVNEKGEMKGGPMFTMKNAFKNKQLGAILGFLFALFTVLASFGIGNMTQANSISTALEKTFAVPVAATGAALVILCMIIILGGIQSISRVAAIVVPVMAVFYVVCGLAGILANAGEIPHGLYLIFTMAFNPQAVGGGVLGAITVSVMNAMRYGVARGCFSNEAGLGSAAIVAASAHTDDPVRQGYINSTGTFFDTIVICSITGLVIASSGMLGTVDEKGVALSGLTLTIAAFEKFVGPVGRYIVSIGIVLFAYSTILGWEYQGEKCFEYLFGSAQFNVVYRVLFCLITYIGATQALELVWNLADIFNALMAIPNLISLLVLADIIKEETERYQPILEAEKAGVGVQAATKDEVEQLRDMTVAMEEKIEKTQKRLDNLEKKMNKVEATVNKMRK</sequence>
<dbReference type="FunFam" id="1.20.1740.10:FF:000004">
    <property type="entry name" value="Sodium:alanine symporter family protein"/>
    <property type="match status" value="1"/>
</dbReference>
<evidence type="ECO:0000313" key="11">
    <source>
        <dbReference type="EMBL" id="SDC28800.1"/>
    </source>
</evidence>
<gene>
    <name evidence="11" type="ORF">SAMN04487864_104191</name>
</gene>
<feature type="transmembrane region" description="Helical" evidence="9">
    <location>
        <begin position="247"/>
        <end position="273"/>
    </location>
</feature>